<organism evidence="2">
    <name type="scientific">Helicotheca tamesis</name>
    <dbReference type="NCBI Taxonomy" id="374047"/>
    <lineage>
        <taxon>Eukaryota</taxon>
        <taxon>Sar</taxon>
        <taxon>Stramenopiles</taxon>
        <taxon>Ochrophyta</taxon>
        <taxon>Bacillariophyta</taxon>
        <taxon>Mediophyceae</taxon>
        <taxon>Lithodesmiophycidae</taxon>
        <taxon>Lithodesmiales</taxon>
        <taxon>Lithodesmiaceae</taxon>
        <taxon>Helicotheca</taxon>
    </lineage>
</organism>
<dbReference type="AlphaFoldDB" id="A0A7S2GTA4"/>
<feature type="compositionally biased region" description="Basic and acidic residues" evidence="1">
    <location>
        <begin position="54"/>
        <end position="72"/>
    </location>
</feature>
<evidence type="ECO:0000256" key="1">
    <source>
        <dbReference type="SAM" id="MobiDB-lite"/>
    </source>
</evidence>
<proteinExistence type="predicted"/>
<gene>
    <name evidence="2" type="ORF">HTAM1171_LOCUS665</name>
</gene>
<dbReference type="EMBL" id="HBGV01001094">
    <property type="protein sequence ID" value="CAD9468074.1"/>
    <property type="molecule type" value="Transcribed_RNA"/>
</dbReference>
<feature type="compositionally biased region" description="Low complexity" evidence="1">
    <location>
        <begin position="152"/>
        <end position="181"/>
    </location>
</feature>
<name>A0A7S2GTA4_9STRA</name>
<feature type="compositionally biased region" description="Low complexity" evidence="1">
    <location>
        <begin position="106"/>
        <end position="119"/>
    </location>
</feature>
<sequence>MNADSDCNVASSGSMDWGIDMIEPLNDEMLEKEDLLMLDCFDAEELDGWLQKGTDGDMKEGKDTTSATKEEGPGGFNEKLYHTRRGSMPKRSLSPPAKRQHRMDDQAQAPASFSAPQTADSLQSPQAPIHPQYNEMIEKLAQSMRRSEQSRARIIQLRSSSSSSERQSPPIPPTQSSTMSSLAGFLSGKTPSLTAGLEQSRKQVRAYMGHINTNSL</sequence>
<evidence type="ECO:0000313" key="2">
    <source>
        <dbReference type="EMBL" id="CAD9468074.1"/>
    </source>
</evidence>
<reference evidence="2" key="1">
    <citation type="submission" date="2021-01" db="EMBL/GenBank/DDBJ databases">
        <authorList>
            <person name="Corre E."/>
            <person name="Pelletier E."/>
            <person name="Niang G."/>
            <person name="Scheremetjew M."/>
            <person name="Finn R."/>
            <person name="Kale V."/>
            <person name="Holt S."/>
            <person name="Cochrane G."/>
            <person name="Meng A."/>
            <person name="Brown T."/>
            <person name="Cohen L."/>
        </authorList>
    </citation>
    <scope>NUCLEOTIDE SEQUENCE</scope>
    <source>
        <strain evidence="2">CCMP826</strain>
    </source>
</reference>
<protein>
    <submittedName>
        <fullName evidence="2">Uncharacterized protein</fullName>
    </submittedName>
</protein>
<accession>A0A7S2GTA4</accession>
<feature type="region of interest" description="Disordered" evidence="1">
    <location>
        <begin position="50"/>
        <end position="198"/>
    </location>
</feature>